<dbReference type="PANTHER" id="PTHR37291">
    <property type="entry name" value="5-METHYLCYTOSINE-SPECIFIC RESTRICTION ENZYME B"/>
    <property type="match status" value="1"/>
</dbReference>
<dbReference type="PANTHER" id="PTHR37291:SF1">
    <property type="entry name" value="TYPE IV METHYL-DIRECTED RESTRICTION ENZYME ECOKMCRB SUBUNIT"/>
    <property type="match status" value="1"/>
</dbReference>
<evidence type="ECO:0000313" key="3">
    <source>
        <dbReference type="EMBL" id="MDT7828341.1"/>
    </source>
</evidence>
<gene>
    <name evidence="3" type="ORF">RQM65_06670</name>
</gene>
<evidence type="ECO:0000313" key="4">
    <source>
        <dbReference type="Proteomes" id="UP001250656"/>
    </source>
</evidence>
<comment type="caution">
    <text evidence="3">The sequence shown here is derived from an EMBL/GenBank/DDBJ whole genome shotgun (WGS) entry which is preliminary data.</text>
</comment>
<evidence type="ECO:0000259" key="2">
    <source>
        <dbReference type="Pfam" id="PF26345"/>
    </source>
</evidence>
<dbReference type="Pfam" id="PF07728">
    <property type="entry name" value="AAA_5"/>
    <property type="match status" value="1"/>
</dbReference>
<sequence length="1049" mass="120608">MDFEQVTEEHILKGIADFNQKGMPNGFGPSSTYDLVYEGKRYPPKAVMAYANYHAIGRKIERYFKGGLGTDCFNAFERNGFDVVPKNEDAESLTVKKEFARWLLENATVNYQPYYGRTIDSVTAKLNEINEFFDKDLFSVNKNNYKEMISYIKFKNGKKERIKNRVFYDYDRKHGKGRPIAILGHENYSKFLNAYFSGKNDNYIDLEEALQPFIKKYKSIITSLEDYSEIYKWEAIQNFQNHWDLESTNFISMLETSFPGNENLWAGSHFLPINMLKEFANIDKDTVIEALKDLLDEKQDLQQRIPAYISVMDRLLNSNNESSGRNDKSHYQDARAISLLLAFKYPTKHSLFKYSVLKKFCEEFELEFPKAGHVVQQILVNNEINRAVKKVLVKDDELIQIHQNRLTPHSFKEDDDNILTQDFIYSVFAYDNPQVKYYLGGSFWSDEKPKSQTERFVKEGIWVNGYKDKFTEFVNAIPVGSQIALKSTHKRNNILEIFNVGTVLKNYNDGQKLDVEWKTDFNSFKLPFTGGYWETIVEVTDSDHIDQIFNPNLKAMNISSMDIKIPSKKIPLNQILYGPPGTGKTYNTVNLALEICGETIQGLDRKAIKRMYDEKIMEAQIIFSTFHQSMSYEDFIEGIKPIEPEKDGDPVIYTVIEGIFKKACIEASFNFALDNNDTETDKVLDFSLAYDNFIQKLEERLASESEVELEIKNGGKVYVDSISSQGNIQIKHLEGLRTYTVSKTRLSKLQKAITNLDEISNINDSFRAIIGGSNSTAYWSVLNAIQKENHFENNLNNIERKYSPEEKREAVKELDKNIYKGNTGKPIVLIIDEINRGNVSAIFGELITLIEKDKRLGADEALLAQLPYSKEYFGVPPNLYIIGTMNTADRSVEALDSALRRRFSFTEMPPLPECIREYGSADDGNIDDIDLVRLLQTINNRIEKLLDKDHAIGHSYFLKIKYLKGLKAVFANKVIPLLQEYFFGDYGKIGLVMGSGFVESVQGDNDEKFFAPFEDYELGSLVERKVYRIKDAKKMSNEEFKKALLQLLG</sequence>
<dbReference type="Pfam" id="PF26345">
    <property type="entry name" value="ScoMcrA_N"/>
    <property type="match status" value="1"/>
</dbReference>
<dbReference type="Gene3D" id="3.40.50.300">
    <property type="entry name" value="P-loop containing nucleotide triphosphate hydrolases"/>
    <property type="match status" value="1"/>
</dbReference>
<dbReference type="Proteomes" id="UP001250656">
    <property type="component" value="Unassembled WGS sequence"/>
</dbReference>
<dbReference type="InterPro" id="IPR052934">
    <property type="entry name" value="Methyl-DNA_Rec/Restrict_Enz"/>
</dbReference>
<feature type="domain" description="ScoMcrA-like N-terminal head" evidence="2">
    <location>
        <begin position="5"/>
        <end position="83"/>
    </location>
</feature>
<feature type="domain" description="ATPase dynein-related AAA" evidence="1">
    <location>
        <begin position="807"/>
        <end position="903"/>
    </location>
</feature>
<organism evidence="3 4">
    <name type="scientific">Pricia mediterranea</name>
    <dbReference type="NCBI Taxonomy" id="3076079"/>
    <lineage>
        <taxon>Bacteria</taxon>
        <taxon>Pseudomonadati</taxon>
        <taxon>Bacteroidota</taxon>
        <taxon>Flavobacteriia</taxon>
        <taxon>Flavobacteriales</taxon>
        <taxon>Flavobacteriaceae</taxon>
        <taxon>Pricia</taxon>
    </lineage>
</organism>
<dbReference type="EMBL" id="JAVTTP010000001">
    <property type="protein sequence ID" value="MDT7828341.1"/>
    <property type="molecule type" value="Genomic_DNA"/>
</dbReference>
<dbReference type="InterPro" id="IPR058807">
    <property type="entry name" value="ScoMcrA_N"/>
</dbReference>
<dbReference type="InterPro" id="IPR011704">
    <property type="entry name" value="ATPase_dyneun-rel_AAA"/>
</dbReference>
<evidence type="ECO:0000259" key="1">
    <source>
        <dbReference type="Pfam" id="PF07728"/>
    </source>
</evidence>
<accession>A0ABU3L3L7</accession>
<proteinExistence type="predicted"/>
<dbReference type="SUPFAM" id="SSF52540">
    <property type="entry name" value="P-loop containing nucleoside triphosphate hydrolases"/>
    <property type="match status" value="1"/>
</dbReference>
<dbReference type="InterPro" id="IPR027417">
    <property type="entry name" value="P-loop_NTPase"/>
</dbReference>
<reference evidence="3 4" key="1">
    <citation type="submission" date="2023-09" db="EMBL/GenBank/DDBJ databases">
        <title>Novel taxa isolated from Blanes Bay.</title>
        <authorList>
            <person name="Rey-Velasco X."/>
            <person name="Lucena T."/>
        </authorList>
    </citation>
    <scope>NUCLEOTIDE SEQUENCE [LARGE SCALE GENOMIC DNA]</scope>
    <source>
        <strain evidence="3 4">S334</strain>
    </source>
</reference>
<dbReference type="RefSeq" id="WP_314013612.1">
    <property type="nucleotide sequence ID" value="NZ_JAVTTP010000001.1"/>
</dbReference>
<protein>
    <submittedName>
        <fullName evidence="3">AAA family ATPase</fullName>
    </submittedName>
</protein>
<keyword evidence="4" id="KW-1185">Reference proteome</keyword>
<name>A0ABU3L3L7_9FLAO</name>